<accession>A0A7C8MGC6</accession>
<dbReference type="AlphaFoldDB" id="A0A7C8MGC6"/>
<feature type="region of interest" description="Disordered" evidence="1">
    <location>
        <begin position="30"/>
        <end position="49"/>
    </location>
</feature>
<feature type="compositionally biased region" description="Polar residues" evidence="1">
    <location>
        <begin position="460"/>
        <end position="474"/>
    </location>
</feature>
<dbReference type="InterPro" id="IPR013087">
    <property type="entry name" value="Znf_C2H2_type"/>
</dbReference>
<feature type="region of interest" description="Disordered" evidence="1">
    <location>
        <begin position="460"/>
        <end position="534"/>
    </location>
</feature>
<name>A0A7C8MGC6_9PLEO</name>
<dbReference type="PROSITE" id="PS00028">
    <property type="entry name" value="ZINC_FINGER_C2H2_1"/>
    <property type="match status" value="1"/>
</dbReference>
<comment type="caution">
    <text evidence="3">The sequence shown here is derived from an EMBL/GenBank/DDBJ whole genome shotgun (WGS) entry which is preliminary data.</text>
</comment>
<evidence type="ECO:0000313" key="3">
    <source>
        <dbReference type="EMBL" id="KAF2877596.1"/>
    </source>
</evidence>
<dbReference type="OrthoDB" id="3758860at2759"/>
<gene>
    <name evidence="3" type="ORF">BDV95DRAFT_664260</name>
</gene>
<dbReference type="SMART" id="SM00355">
    <property type="entry name" value="ZnF_C2H2"/>
    <property type="match status" value="2"/>
</dbReference>
<reference evidence="3 4" key="1">
    <citation type="submission" date="2020-01" db="EMBL/GenBank/DDBJ databases">
        <authorList>
            <consortium name="DOE Joint Genome Institute"/>
            <person name="Haridas S."/>
            <person name="Albert R."/>
            <person name="Binder M."/>
            <person name="Bloem J."/>
            <person name="Labutti K."/>
            <person name="Salamov A."/>
            <person name="Andreopoulos B."/>
            <person name="Baker S.E."/>
            <person name="Barry K."/>
            <person name="Bills G."/>
            <person name="Bluhm B.H."/>
            <person name="Cannon C."/>
            <person name="Castanera R."/>
            <person name="Culley D.E."/>
            <person name="Daum C."/>
            <person name="Ezra D."/>
            <person name="Gonzalez J.B."/>
            <person name="Henrissat B."/>
            <person name="Kuo A."/>
            <person name="Liang C."/>
            <person name="Lipzen A."/>
            <person name="Lutzoni F."/>
            <person name="Magnuson J."/>
            <person name="Mondo S."/>
            <person name="Nolan M."/>
            <person name="Ohm R."/>
            <person name="Pangilinan J."/>
            <person name="Park H.-J.H."/>
            <person name="Ramirez L."/>
            <person name="Alfaro M."/>
            <person name="Sun H."/>
            <person name="Tritt A."/>
            <person name="Yoshinaga Y."/>
            <person name="Zwiers L.-H.L."/>
            <person name="Turgeon B.G."/>
            <person name="Goodwin S.B."/>
            <person name="Spatafora J.W."/>
            <person name="Crous P.W."/>
            <person name="Grigoriev I.V."/>
        </authorList>
    </citation>
    <scope>NUCLEOTIDE SEQUENCE [LARGE SCALE GENOMIC DNA]</scope>
    <source>
        <strain evidence="3 4">CBS 611.86</strain>
    </source>
</reference>
<feature type="compositionally biased region" description="Basic and acidic residues" evidence="1">
    <location>
        <begin position="523"/>
        <end position="534"/>
    </location>
</feature>
<evidence type="ECO:0000256" key="1">
    <source>
        <dbReference type="SAM" id="MobiDB-lite"/>
    </source>
</evidence>
<keyword evidence="4" id="KW-1185">Reference proteome</keyword>
<evidence type="ECO:0000313" key="4">
    <source>
        <dbReference type="Proteomes" id="UP000481861"/>
    </source>
</evidence>
<sequence>MSSSHWYHLVANLSYTERRHLHQYLTEDLAQHHDPTTTDSWPNTNKPDRIERDAAVSISSVPTLYQSGRSTPQSIQIPSGDPTAPELGTLYEPNPQHFTSHTALLHAPNSDSMWQNVPIGSGQQLLDSSFLQGHDENSSVAAGDLVARRSGSSERLFHCTFCTEDGKIKTCKTKQDWKRHEQDFHDTGNEWHCRHAGCSEVFTRHQDFRKHCDKSHQRQGQFRNTKVEVIQQQRVYACGVESCRAFLHSWKERCDHVARCTQDHVSEWNYNRIIRNLLRHPLVSPTWKLVHARWCPLLGVDVSDLNWDPRTTHNIREQLECHSFGTGLETLLEGLVRVGHPLHNVSSQFPIQMVPSHPPQVPLQGSIPMMNDQLPHLSYGESQSSVFIFGERQRRAIDDPTQANKVTMDPTGHRNSIVMADAPPFNGPEAQDSGTSCTIGSRDQKLMSWQDFLYSPTYSTNTTPRLIESSNDGQPSLRSRGSRGLMRKSKEFFANKRSQHSQPIVLDHPDVPANIRLPSSSTDKARNERGEPLE</sequence>
<proteinExistence type="predicted"/>
<evidence type="ECO:0000259" key="2">
    <source>
        <dbReference type="PROSITE" id="PS00028"/>
    </source>
</evidence>
<protein>
    <recommendedName>
        <fullName evidence="2">C2H2-type domain-containing protein</fullName>
    </recommendedName>
</protein>
<dbReference type="EMBL" id="JAADJZ010000002">
    <property type="protein sequence ID" value="KAF2877596.1"/>
    <property type="molecule type" value="Genomic_DNA"/>
</dbReference>
<organism evidence="3 4">
    <name type="scientific">Massariosphaeria phaeospora</name>
    <dbReference type="NCBI Taxonomy" id="100035"/>
    <lineage>
        <taxon>Eukaryota</taxon>
        <taxon>Fungi</taxon>
        <taxon>Dikarya</taxon>
        <taxon>Ascomycota</taxon>
        <taxon>Pezizomycotina</taxon>
        <taxon>Dothideomycetes</taxon>
        <taxon>Pleosporomycetidae</taxon>
        <taxon>Pleosporales</taxon>
        <taxon>Pleosporales incertae sedis</taxon>
        <taxon>Massariosphaeria</taxon>
    </lineage>
</organism>
<feature type="domain" description="C2H2-type" evidence="2">
    <location>
        <begin position="193"/>
        <end position="216"/>
    </location>
</feature>
<dbReference type="Proteomes" id="UP000481861">
    <property type="component" value="Unassembled WGS sequence"/>
</dbReference>